<evidence type="ECO:0000313" key="2">
    <source>
        <dbReference type="EMBL" id="KAL1508572.1"/>
    </source>
</evidence>
<organism evidence="2 3">
    <name type="scientific">Prymnesium parvum</name>
    <name type="common">Toxic golden alga</name>
    <dbReference type="NCBI Taxonomy" id="97485"/>
    <lineage>
        <taxon>Eukaryota</taxon>
        <taxon>Haptista</taxon>
        <taxon>Haptophyta</taxon>
        <taxon>Prymnesiophyceae</taxon>
        <taxon>Prymnesiales</taxon>
        <taxon>Prymnesiaceae</taxon>
        <taxon>Prymnesium</taxon>
    </lineage>
</organism>
<accession>A0AB34IZF8</accession>
<evidence type="ECO:0000256" key="1">
    <source>
        <dbReference type="SAM" id="Phobius"/>
    </source>
</evidence>
<dbReference type="AlphaFoldDB" id="A0AB34IZF8"/>
<name>A0AB34IZF8_PRYPA</name>
<comment type="caution">
    <text evidence="2">The sequence shown here is derived from an EMBL/GenBank/DDBJ whole genome shotgun (WGS) entry which is preliminary data.</text>
</comment>
<dbReference type="Gene3D" id="3.30.530.20">
    <property type="match status" value="1"/>
</dbReference>
<dbReference type="SUPFAM" id="SSF55961">
    <property type="entry name" value="Bet v1-like"/>
    <property type="match status" value="1"/>
</dbReference>
<dbReference type="EMBL" id="JBGBPQ010000016">
    <property type="protein sequence ID" value="KAL1508572.1"/>
    <property type="molecule type" value="Genomic_DNA"/>
</dbReference>
<keyword evidence="1" id="KW-1133">Transmembrane helix</keyword>
<keyword evidence="3" id="KW-1185">Reference proteome</keyword>
<evidence type="ECO:0008006" key="4">
    <source>
        <dbReference type="Google" id="ProtNLM"/>
    </source>
</evidence>
<sequence length="354" mass="38964">MAEDAISSMAPAVVLAFAAYALVRACFPRPLATSAASQPSSSLRYEADESALPSAELGGAVRKLKDHVVEDQVLSAGALLLRLQKTIAADPSAPAARAAARELAGCGVDVVKLCAKYAECKLALKKLLGEERDWKAVYSIAGIETCTRTDERGVLWVKTEGVVKGVQLHDLIATWREATLYPEWVPNCHASGIIKEFGRSEILMWFAMRFIPTIYTVVLGYGVDALDLGYLLIVGKSTKQSDWPDETFPKLSGLRLHFAGLQVLVEPVGPNEIRSCLVAALDNSETALPNWILDFIIKYLLGVLFYLQAKVAQKIRKQPEKSPHAKMIASKPAFYRDWICVKVDRYRLSKGWIK</sequence>
<dbReference type="InterPro" id="IPR023393">
    <property type="entry name" value="START-like_dom_sf"/>
</dbReference>
<proteinExistence type="predicted"/>
<keyword evidence="1" id="KW-0812">Transmembrane</keyword>
<gene>
    <name evidence="2" type="ORF">AB1Y20_004671</name>
</gene>
<dbReference type="Proteomes" id="UP001515480">
    <property type="component" value="Unassembled WGS sequence"/>
</dbReference>
<protein>
    <recommendedName>
        <fullName evidence="4">START domain-containing protein</fullName>
    </recommendedName>
</protein>
<feature type="transmembrane region" description="Helical" evidence="1">
    <location>
        <begin position="288"/>
        <end position="307"/>
    </location>
</feature>
<keyword evidence="1" id="KW-0472">Membrane</keyword>
<evidence type="ECO:0000313" key="3">
    <source>
        <dbReference type="Proteomes" id="UP001515480"/>
    </source>
</evidence>
<reference evidence="2 3" key="1">
    <citation type="journal article" date="2024" name="Science">
        <title>Giant polyketide synthase enzymes in the biosynthesis of giant marine polyether toxins.</title>
        <authorList>
            <person name="Fallon T.R."/>
            <person name="Shende V.V."/>
            <person name="Wierzbicki I.H."/>
            <person name="Pendleton A.L."/>
            <person name="Watervoot N.F."/>
            <person name="Auber R.P."/>
            <person name="Gonzalez D.J."/>
            <person name="Wisecaver J.H."/>
            <person name="Moore B.S."/>
        </authorList>
    </citation>
    <scope>NUCLEOTIDE SEQUENCE [LARGE SCALE GENOMIC DNA]</scope>
    <source>
        <strain evidence="2 3">12B1</strain>
    </source>
</reference>
<feature type="transmembrane region" description="Helical" evidence="1">
    <location>
        <begin position="6"/>
        <end position="23"/>
    </location>
</feature>